<gene>
    <name evidence="4" type="ORF">J2W49_004690</name>
</gene>
<dbReference type="InterPro" id="IPR042100">
    <property type="entry name" value="Bug_dom1"/>
</dbReference>
<evidence type="ECO:0000313" key="4">
    <source>
        <dbReference type="EMBL" id="MDR7152712.1"/>
    </source>
</evidence>
<keyword evidence="4" id="KW-0675">Receptor</keyword>
<feature type="chain" id="PRO_5045606935" evidence="3">
    <location>
        <begin position="44"/>
        <end position="342"/>
    </location>
</feature>
<dbReference type="Gene3D" id="3.40.190.10">
    <property type="entry name" value="Periplasmic binding protein-like II"/>
    <property type="match status" value="1"/>
</dbReference>
<evidence type="ECO:0000256" key="1">
    <source>
        <dbReference type="ARBA" id="ARBA00006987"/>
    </source>
</evidence>
<dbReference type="Gene3D" id="3.40.190.150">
    <property type="entry name" value="Bordetella uptake gene, domain 1"/>
    <property type="match status" value="1"/>
</dbReference>
<dbReference type="CDD" id="cd07012">
    <property type="entry name" value="PBP2_Bug_TTT"/>
    <property type="match status" value="1"/>
</dbReference>
<dbReference type="Pfam" id="PF03401">
    <property type="entry name" value="TctC"/>
    <property type="match status" value="1"/>
</dbReference>
<name>A0ABU1WTT5_9BURK</name>
<feature type="signal peptide" evidence="3">
    <location>
        <begin position="1"/>
        <end position="43"/>
    </location>
</feature>
<sequence>MRDTHVPLALNQSHPTTATHKRRTWLTAMASGLLALTSPFASAQTTPDTAVVKLIVGYAAGGPVDGAARVFAPVLARELGQTVIVENRAGAAGSVAGASVVKAAPTGHELFFAASPTLTISPHVLKAMSFDPRKDLAPIAPILSYANVLVVNNDQPFKTVPELIAHAKAHPGQITYGSAGMGASNHLSGELFARRSGTRLTHVPYRGNAPAMADVMGGQIHMMFDIIGSARGYIDGARVRPLAVTSLERNPALPQLPTMAELGVKDYDVGGWFGLFGPLGMKPDVLSRLGAATGKALQDPDLRKRWAEQGYVVWEGTAAELGERTAREHALWADVTKGMTFE</sequence>
<evidence type="ECO:0000256" key="3">
    <source>
        <dbReference type="SAM" id="SignalP"/>
    </source>
</evidence>
<dbReference type="PANTHER" id="PTHR42928:SF5">
    <property type="entry name" value="BLR1237 PROTEIN"/>
    <property type="match status" value="1"/>
</dbReference>
<dbReference type="RefSeq" id="WP_310321743.1">
    <property type="nucleotide sequence ID" value="NZ_JAVDWU010000013.1"/>
</dbReference>
<dbReference type="InterPro" id="IPR005064">
    <property type="entry name" value="BUG"/>
</dbReference>
<dbReference type="PIRSF" id="PIRSF017082">
    <property type="entry name" value="YflP"/>
    <property type="match status" value="1"/>
</dbReference>
<keyword evidence="5" id="KW-1185">Reference proteome</keyword>
<dbReference type="Proteomes" id="UP001265700">
    <property type="component" value="Unassembled WGS sequence"/>
</dbReference>
<organism evidence="4 5">
    <name type="scientific">Hydrogenophaga palleronii</name>
    <dbReference type="NCBI Taxonomy" id="65655"/>
    <lineage>
        <taxon>Bacteria</taxon>
        <taxon>Pseudomonadati</taxon>
        <taxon>Pseudomonadota</taxon>
        <taxon>Betaproteobacteria</taxon>
        <taxon>Burkholderiales</taxon>
        <taxon>Comamonadaceae</taxon>
        <taxon>Hydrogenophaga</taxon>
    </lineage>
</organism>
<dbReference type="SUPFAM" id="SSF53850">
    <property type="entry name" value="Periplasmic binding protein-like II"/>
    <property type="match status" value="1"/>
</dbReference>
<evidence type="ECO:0000313" key="5">
    <source>
        <dbReference type="Proteomes" id="UP001265700"/>
    </source>
</evidence>
<reference evidence="4 5" key="1">
    <citation type="submission" date="2023-07" db="EMBL/GenBank/DDBJ databases">
        <title>Sorghum-associated microbial communities from plants grown in Nebraska, USA.</title>
        <authorList>
            <person name="Schachtman D."/>
        </authorList>
    </citation>
    <scope>NUCLEOTIDE SEQUENCE [LARGE SCALE GENOMIC DNA]</scope>
    <source>
        <strain evidence="4 5">4249</strain>
    </source>
</reference>
<comment type="caution">
    <text evidence="4">The sequence shown here is derived from an EMBL/GenBank/DDBJ whole genome shotgun (WGS) entry which is preliminary data.</text>
</comment>
<accession>A0ABU1WTT5</accession>
<proteinExistence type="inferred from homology"/>
<evidence type="ECO:0000256" key="2">
    <source>
        <dbReference type="SAM" id="MobiDB-lite"/>
    </source>
</evidence>
<comment type="similarity">
    <text evidence="1">Belongs to the UPF0065 (bug) family.</text>
</comment>
<keyword evidence="3" id="KW-0732">Signal</keyword>
<dbReference type="EMBL" id="JAVDWU010000013">
    <property type="protein sequence ID" value="MDR7152712.1"/>
    <property type="molecule type" value="Genomic_DNA"/>
</dbReference>
<dbReference type="PANTHER" id="PTHR42928">
    <property type="entry name" value="TRICARBOXYLATE-BINDING PROTEIN"/>
    <property type="match status" value="1"/>
</dbReference>
<feature type="region of interest" description="Disordered" evidence="2">
    <location>
        <begin position="1"/>
        <end position="20"/>
    </location>
</feature>
<protein>
    <submittedName>
        <fullName evidence="4">Tripartite-type tricarboxylate transporter receptor subunit TctC</fullName>
    </submittedName>
</protein>